<name>A0A1R3IYL0_COCAP</name>
<dbReference type="InterPro" id="IPR006852">
    <property type="entry name" value="TOD1_MUCI70"/>
</dbReference>
<dbReference type="GO" id="GO:0061630">
    <property type="term" value="F:ubiquitin protein ligase activity"/>
    <property type="evidence" value="ECO:0007669"/>
    <property type="project" value="UniProtKB-EC"/>
</dbReference>
<keyword evidence="14 17" id="KW-0863">Zinc-finger</keyword>
<dbReference type="Pfam" id="PF19422">
    <property type="entry name" value="Ariadne"/>
    <property type="match status" value="1"/>
</dbReference>
<evidence type="ECO:0000256" key="5">
    <source>
        <dbReference type="ARBA" id="ARBA00004906"/>
    </source>
</evidence>
<dbReference type="InterPro" id="IPR048962">
    <property type="entry name" value="ARIH1-like_UBL"/>
</dbReference>
<dbReference type="FunFam" id="3.30.40.10:FF:000019">
    <property type="entry name" value="RBR-type E3 ubiquitin transferase"/>
    <property type="match status" value="1"/>
</dbReference>
<evidence type="ECO:0000256" key="2">
    <source>
        <dbReference type="ARBA" id="ARBA00001947"/>
    </source>
</evidence>
<feature type="transmembrane region" description="Helical" evidence="19">
    <location>
        <begin position="900"/>
        <end position="918"/>
    </location>
</feature>
<dbReference type="AlphaFoldDB" id="A0A1R3IYL0"/>
<dbReference type="Pfam" id="PF21235">
    <property type="entry name" value="UBA_ARI1"/>
    <property type="match status" value="1"/>
</dbReference>
<dbReference type="Gene3D" id="2.40.480.10">
    <property type="entry name" value="Allene oxide cyclase-like"/>
    <property type="match status" value="1"/>
</dbReference>
<dbReference type="InterPro" id="IPR054694">
    <property type="entry name" value="Parkin-like_IBR"/>
</dbReference>
<dbReference type="PROSITE" id="PS51873">
    <property type="entry name" value="TRIAD"/>
    <property type="match status" value="1"/>
</dbReference>
<feature type="domain" description="RING-type" evidence="21">
    <location>
        <begin position="125"/>
        <end position="339"/>
    </location>
</feature>
<accession>A0A1R3IYL0</accession>
<keyword evidence="19" id="KW-1133">Transmembrane helix</keyword>
<evidence type="ECO:0000256" key="13">
    <source>
        <dbReference type="ARBA" id="ARBA00022737"/>
    </source>
</evidence>
<comment type="subcellular location">
    <subcellularLocation>
        <location evidence="4">Secreted</location>
    </subcellularLocation>
</comment>
<dbReference type="Gramene" id="OMO87654">
    <property type="protein sequence ID" value="OMO87654"/>
    <property type="gene ID" value="CCACVL1_08850"/>
</dbReference>
<dbReference type="InterPro" id="IPR002867">
    <property type="entry name" value="IBR_dom"/>
</dbReference>
<dbReference type="Pfam" id="PF22605">
    <property type="entry name" value="IBR_2"/>
    <property type="match status" value="1"/>
</dbReference>
<evidence type="ECO:0000313" key="23">
    <source>
        <dbReference type="Proteomes" id="UP000188268"/>
    </source>
</evidence>
<evidence type="ECO:0000256" key="16">
    <source>
        <dbReference type="ARBA" id="ARBA00022833"/>
    </source>
</evidence>
<feature type="region of interest" description="Disordered" evidence="18">
    <location>
        <begin position="1"/>
        <end position="32"/>
    </location>
</feature>
<dbReference type="Pfam" id="PF01485">
    <property type="entry name" value="IBR"/>
    <property type="match status" value="1"/>
</dbReference>
<dbReference type="InterPro" id="IPR044859">
    <property type="entry name" value="Allene_oxi_cyc_Dirigent"/>
</dbReference>
<comment type="cofactor">
    <cofactor evidence="2">
        <name>Zn(2+)</name>
        <dbReference type="ChEBI" id="CHEBI:29105"/>
    </cofactor>
</comment>
<evidence type="ECO:0000256" key="1">
    <source>
        <dbReference type="ARBA" id="ARBA00001798"/>
    </source>
</evidence>
<comment type="function">
    <text evidence="3">Might act as an E3 ubiquitin-protein ligase, or as part of E3 complex, which accepts ubiquitin from specific E2 ubiquitin-conjugating enzymes and then transfers it to substrates.</text>
</comment>
<dbReference type="PANTHER" id="PTHR12956:SF17">
    <property type="entry name" value="OS01G0749100 PROTEIN"/>
    <property type="match status" value="1"/>
</dbReference>
<comment type="similarity">
    <text evidence="7">Belongs to the plant dirigent protein family.</text>
</comment>
<evidence type="ECO:0000256" key="10">
    <source>
        <dbReference type="ARBA" id="ARBA00022525"/>
    </source>
</evidence>
<dbReference type="PANTHER" id="PTHR12956">
    <property type="entry name" value="ALKALINE CERAMIDASE-RELATED"/>
    <property type="match status" value="1"/>
</dbReference>
<dbReference type="EC" id="2.3.2.31" evidence="9"/>
<keyword evidence="13" id="KW-0677">Repeat</keyword>
<evidence type="ECO:0000256" key="17">
    <source>
        <dbReference type="PROSITE-ProRule" id="PRU00175"/>
    </source>
</evidence>
<comment type="subunit">
    <text evidence="8">Homodimer.</text>
</comment>
<comment type="catalytic activity">
    <reaction evidence="1">
        <text>[E2 ubiquitin-conjugating enzyme]-S-ubiquitinyl-L-cysteine + [acceptor protein]-L-lysine = [E2 ubiquitin-conjugating enzyme]-L-cysteine + [acceptor protein]-N(6)-ubiquitinyl-L-lysine.</text>
        <dbReference type="EC" id="2.3.2.31"/>
    </reaction>
</comment>
<dbReference type="Gene3D" id="3.30.40.10">
    <property type="entry name" value="Zinc/RING finger domain, C3HC4 (zinc finger)"/>
    <property type="match status" value="1"/>
</dbReference>
<evidence type="ECO:0000256" key="9">
    <source>
        <dbReference type="ARBA" id="ARBA00012251"/>
    </source>
</evidence>
<evidence type="ECO:0000256" key="11">
    <source>
        <dbReference type="ARBA" id="ARBA00022679"/>
    </source>
</evidence>
<dbReference type="InterPro" id="IPR001841">
    <property type="entry name" value="Znf_RING"/>
</dbReference>
<comment type="pathway">
    <text evidence="5">Protein modification; protein ubiquitination.</text>
</comment>
<feature type="transmembrane region" description="Helical" evidence="19">
    <location>
        <begin position="540"/>
        <end position="559"/>
    </location>
</feature>
<organism evidence="22 23">
    <name type="scientific">Corchorus capsularis</name>
    <name type="common">Jute</name>
    <dbReference type="NCBI Taxonomy" id="210143"/>
    <lineage>
        <taxon>Eukaryota</taxon>
        <taxon>Viridiplantae</taxon>
        <taxon>Streptophyta</taxon>
        <taxon>Embryophyta</taxon>
        <taxon>Tracheophyta</taxon>
        <taxon>Spermatophyta</taxon>
        <taxon>Magnoliopsida</taxon>
        <taxon>eudicotyledons</taxon>
        <taxon>Gunneridae</taxon>
        <taxon>Pentapetalae</taxon>
        <taxon>rosids</taxon>
        <taxon>malvids</taxon>
        <taxon>Malvales</taxon>
        <taxon>Malvaceae</taxon>
        <taxon>Grewioideae</taxon>
        <taxon>Apeibeae</taxon>
        <taxon>Corchorus</taxon>
    </lineage>
</organism>
<comment type="similarity">
    <text evidence="6">Belongs to the RBR family. Ariadne subfamily.</text>
</comment>
<evidence type="ECO:0000259" key="20">
    <source>
        <dbReference type="PROSITE" id="PS50089"/>
    </source>
</evidence>
<evidence type="ECO:0000256" key="7">
    <source>
        <dbReference type="ARBA" id="ARBA00010746"/>
    </source>
</evidence>
<dbReference type="SMART" id="SM00647">
    <property type="entry name" value="IBR"/>
    <property type="match status" value="2"/>
</dbReference>
<keyword evidence="19" id="KW-0812">Transmembrane</keyword>
<reference evidence="22 23" key="1">
    <citation type="submission" date="2013-09" db="EMBL/GenBank/DDBJ databases">
        <title>Corchorus capsularis genome sequencing.</title>
        <authorList>
            <person name="Alam M."/>
            <person name="Haque M.S."/>
            <person name="Islam M.S."/>
            <person name="Emdad E.M."/>
            <person name="Islam M.M."/>
            <person name="Ahmed B."/>
            <person name="Halim A."/>
            <person name="Hossen Q.M.M."/>
            <person name="Hossain M.Z."/>
            <person name="Ahmed R."/>
            <person name="Khan M.M."/>
            <person name="Islam R."/>
            <person name="Rashid M.M."/>
            <person name="Khan S.A."/>
            <person name="Rahman M.S."/>
            <person name="Alam M."/>
        </authorList>
    </citation>
    <scope>NUCLEOTIDE SEQUENCE [LARGE SCALE GENOMIC DNA]</scope>
    <source>
        <strain evidence="23">cv. CVL-1</strain>
        <tissue evidence="22">Whole seedling</tissue>
    </source>
</reference>
<feature type="region of interest" description="Disordered" evidence="18">
    <location>
        <begin position="583"/>
        <end position="612"/>
    </location>
</feature>
<dbReference type="SUPFAM" id="SSF57850">
    <property type="entry name" value="RING/U-box"/>
    <property type="match status" value="3"/>
</dbReference>
<keyword evidence="11" id="KW-0808">Transferase</keyword>
<comment type="caution">
    <text evidence="22">The sequence shown here is derived from an EMBL/GenBank/DDBJ whole genome shotgun (WGS) entry which is preliminary data.</text>
</comment>
<feature type="domain" description="RING-type" evidence="20">
    <location>
        <begin position="129"/>
        <end position="177"/>
    </location>
</feature>
<dbReference type="GO" id="GO:0005576">
    <property type="term" value="C:extracellular region"/>
    <property type="evidence" value="ECO:0007669"/>
    <property type="project" value="UniProtKB-SubCell"/>
</dbReference>
<keyword evidence="12" id="KW-0479">Metal-binding</keyword>
<keyword evidence="15" id="KW-0833">Ubl conjugation pathway</keyword>
<dbReference type="InterPro" id="IPR045840">
    <property type="entry name" value="Ariadne"/>
</dbReference>
<dbReference type="OrthoDB" id="970271at2759"/>
<dbReference type="InterPro" id="IPR004265">
    <property type="entry name" value="Dirigent"/>
</dbReference>
<dbReference type="STRING" id="210143.A0A1R3IYL0"/>
<gene>
    <name evidence="22" type="ORF">CCACVL1_08850</name>
</gene>
<evidence type="ECO:0000256" key="4">
    <source>
        <dbReference type="ARBA" id="ARBA00004613"/>
    </source>
</evidence>
<keyword evidence="23" id="KW-1185">Reference proteome</keyword>
<evidence type="ECO:0000313" key="22">
    <source>
        <dbReference type="EMBL" id="OMO87654.1"/>
    </source>
</evidence>
<dbReference type="PROSITE" id="PS50089">
    <property type="entry name" value="ZF_RING_2"/>
    <property type="match status" value="1"/>
</dbReference>
<keyword evidence="16" id="KW-0862">Zinc</keyword>
<dbReference type="InterPro" id="IPR044066">
    <property type="entry name" value="TRIAD_supradom"/>
</dbReference>
<dbReference type="Pfam" id="PF03018">
    <property type="entry name" value="Dirigent"/>
    <property type="match status" value="1"/>
</dbReference>
<dbReference type="CDD" id="cd16773">
    <property type="entry name" value="RING-HC_RBR_TRIAD1"/>
    <property type="match status" value="1"/>
</dbReference>
<keyword evidence="10" id="KW-0964">Secreted</keyword>
<evidence type="ECO:0000256" key="14">
    <source>
        <dbReference type="ARBA" id="ARBA00022771"/>
    </source>
</evidence>
<evidence type="ECO:0000256" key="15">
    <source>
        <dbReference type="ARBA" id="ARBA00022786"/>
    </source>
</evidence>
<keyword evidence="19" id="KW-0472">Membrane</keyword>
<evidence type="ECO:0000256" key="6">
    <source>
        <dbReference type="ARBA" id="ARBA00005884"/>
    </source>
</evidence>
<dbReference type="InterPro" id="IPR048354">
    <property type="entry name" value="TOD1_MUCI70_glycTrfase_dom"/>
</dbReference>
<dbReference type="CDD" id="cd22586">
    <property type="entry name" value="Rcat_RBR_ARI1-like"/>
    <property type="match status" value="1"/>
</dbReference>
<evidence type="ECO:0000256" key="8">
    <source>
        <dbReference type="ARBA" id="ARBA00011738"/>
    </source>
</evidence>
<dbReference type="GO" id="GO:0008270">
    <property type="term" value="F:zinc ion binding"/>
    <property type="evidence" value="ECO:0007669"/>
    <property type="project" value="UniProtKB-KW"/>
</dbReference>
<evidence type="ECO:0000256" key="3">
    <source>
        <dbReference type="ARBA" id="ARBA00003976"/>
    </source>
</evidence>
<dbReference type="Pfam" id="PF04765">
    <property type="entry name" value="TOD1_MUCI70"/>
    <property type="match status" value="1"/>
</dbReference>
<evidence type="ECO:0000256" key="18">
    <source>
        <dbReference type="SAM" id="MobiDB-lite"/>
    </source>
</evidence>
<evidence type="ECO:0000256" key="12">
    <source>
        <dbReference type="ARBA" id="ARBA00022723"/>
    </source>
</evidence>
<proteinExistence type="inferred from homology"/>
<sequence>MGDYNSSDDDYYHDDYEDDDGYYDDGFEDGDDGETELLSAHASVPSAKVITKESLLAAQREELQRVMDFLSLKEHHARTLLIHYCWDVEKMLAVLAEYGKDKMFAAAGVQLPDHQSLFSSQSSDSTFTCYICYEDVSADMLTVMDCGHYFCNDCWIEYFIVKINEGQSRRIRCMEHKCNAVCDEEKIRQLVSTKDPNLSEKFDRFLLESYIEDNKRVKWCPSVPHCGNAIRSDDDELWEVECPCGMQFCFRCSSAAHSPCSCFMWELWFKKCQDESETVNWITIHTKPCPKCRKPVEKNGGCNHVSCVCGQSFCWLCGAATGREHTWSSIAHHSCGRYKDDLEKKCELAKKYHERYIHYHARYKGHIDSFKLESKLKETIMEKINILEEKVSTSKDFSWITTGLYRLFRCRRILSYSYAFAYYMFGDDLFKGEMNLVERQMKQNLFEDQQQQFEANVEKLSSILAEKFDTYSEDDILSYRMRVCDQSRTTDNLCQHFISISVSDDESDELGRMRVRVRRKRKKSGHHRVRTEFTQRLIRWFVRYWTLLIFVPAAFLLIFEATRIGRKPGLVLNSEVNEVKKPNLSGNSEISKVKEQSSQKKSDSNLNRLDPTTHVVGGVRERCLKLLPAEELEHLDIPADDEEYRSGPVKRLLYISDNDMPYGGGNSTFSWQRTNGTRFNLFTGNQTFDEREKSFKVNETAVVHCGFCSENGGFKISDKDKSYMETCNVVVSTCAFGGGDDLYQPIGMSEASLKKVCYVAFWDEITLAAQELQGNKIGEDGFIGKWRIVIVKNLPFVDQRLNGKIPKMLPHRLFPHAKYSIWVDSKSQIRRDPLGVLEALLWRTKSVLAISEHGARSSVYDEAKAVVKKHKATPEEVELQLTQYRRDGLPEDKRFNGKKVILAILAVTLLAFLSPVAHKNQAKNPSRPWMALSLYIQQPHISRSSIQPVAQSDAGAFIFHRALTEGPENTSRVVGKAQGFIIPVEHFANSAFNVIYLTFETPEFSGSLSVQAKHVEHKDREELTVVGGTGSFAFARGLAVFAQTDSQSPEANATYHVKLQLRFPNRSQMIPG</sequence>
<dbReference type="UniPathway" id="UPA00143"/>
<dbReference type="InterPro" id="IPR013083">
    <property type="entry name" value="Znf_RING/FYVE/PHD"/>
</dbReference>
<dbReference type="Proteomes" id="UP000188268">
    <property type="component" value="Unassembled WGS sequence"/>
</dbReference>
<feature type="compositionally biased region" description="Basic and acidic residues" evidence="18">
    <location>
        <begin position="591"/>
        <end position="603"/>
    </location>
</feature>
<dbReference type="CDD" id="cd20346">
    <property type="entry name" value="BRcat_RBR_ANKIB1"/>
    <property type="match status" value="1"/>
</dbReference>
<evidence type="ECO:0000256" key="19">
    <source>
        <dbReference type="SAM" id="Phobius"/>
    </source>
</evidence>
<dbReference type="FunFam" id="1.20.120.1750:FF:000013">
    <property type="entry name" value="RBR-type E3 ubiquitin transferase"/>
    <property type="match status" value="1"/>
</dbReference>
<evidence type="ECO:0000259" key="21">
    <source>
        <dbReference type="PROSITE" id="PS51873"/>
    </source>
</evidence>
<dbReference type="GO" id="GO:0009699">
    <property type="term" value="P:phenylpropanoid biosynthetic process"/>
    <property type="evidence" value="ECO:0007669"/>
    <property type="project" value="UniProtKB-ARBA"/>
</dbReference>
<dbReference type="EMBL" id="AWWV01009187">
    <property type="protein sequence ID" value="OMO87654.1"/>
    <property type="molecule type" value="Genomic_DNA"/>
</dbReference>
<dbReference type="Gene3D" id="1.20.120.1750">
    <property type="match status" value="1"/>
</dbReference>
<dbReference type="GO" id="GO:0016567">
    <property type="term" value="P:protein ubiquitination"/>
    <property type="evidence" value="ECO:0007669"/>
    <property type="project" value="UniProtKB-UniPathway"/>
</dbReference>
<protein>
    <recommendedName>
        <fullName evidence="9">RBR-type E3 ubiquitin transferase</fullName>
        <ecNumber evidence="9">2.3.2.31</ecNumber>
    </recommendedName>
</protein>